<feature type="region of interest" description="Disordered" evidence="1">
    <location>
        <begin position="106"/>
        <end position="145"/>
    </location>
</feature>
<feature type="compositionally biased region" description="Polar residues" evidence="1">
    <location>
        <begin position="42"/>
        <end position="58"/>
    </location>
</feature>
<feature type="region of interest" description="Disordered" evidence="1">
    <location>
        <begin position="310"/>
        <end position="388"/>
    </location>
</feature>
<proteinExistence type="predicted"/>
<keyword evidence="3" id="KW-1185">Reference proteome</keyword>
<evidence type="ECO:0000313" key="2">
    <source>
        <dbReference type="EMBL" id="GFR91877.1"/>
    </source>
</evidence>
<feature type="compositionally biased region" description="Gly residues" evidence="1">
    <location>
        <begin position="187"/>
        <end position="204"/>
    </location>
</feature>
<gene>
    <name evidence="2" type="ORF">ElyMa_000854700</name>
</gene>
<accession>A0AAV4H2X6</accession>
<dbReference type="EMBL" id="BMAT01001749">
    <property type="protein sequence ID" value="GFR91877.1"/>
    <property type="molecule type" value="Genomic_DNA"/>
</dbReference>
<feature type="compositionally biased region" description="Low complexity" evidence="1">
    <location>
        <begin position="340"/>
        <end position="351"/>
    </location>
</feature>
<feature type="compositionally biased region" description="Low complexity" evidence="1">
    <location>
        <begin position="115"/>
        <end position="126"/>
    </location>
</feature>
<sequence>MLCEDPPGRHAIELSTLKYVDSNPIDETLMAHRLPPPPQIPGRSSNRIHNKGTTSSAAATIRPPEESVGRGVGGLFTQEASCDVNVKGGLNANEILGTTSQHLSNVPKQQHLHEQQQPQDQQQKHQMPAHRPRQHSILPPSYAPINFLNPSGDGCGLNPPIRRLSCVSAVITHPHQQHQQQQRHGPSSGGGSGGGPGAGTGTGASSGAAGQPPTPPRRLPDFVTIDQCYNAAAADDQDCSTVCLIANFDVGGRGFGGVGGFPSSNANPVKSGTNFNNNNNNNNNINNAITNSYLPQPQLAHRRATFSANSNLQHQQQLQLHSHHPQQQQQQHQYEQHIDSSGTGTSCGAAGARKERSSLRRGIMMRQMSLNPSHEKDIHLVTGKATLT</sequence>
<reference evidence="2 3" key="1">
    <citation type="journal article" date="2021" name="Elife">
        <title>Chloroplast acquisition without the gene transfer in kleptoplastic sea slugs, Plakobranchus ocellatus.</title>
        <authorList>
            <person name="Maeda T."/>
            <person name="Takahashi S."/>
            <person name="Yoshida T."/>
            <person name="Shimamura S."/>
            <person name="Takaki Y."/>
            <person name="Nagai Y."/>
            <person name="Toyoda A."/>
            <person name="Suzuki Y."/>
            <person name="Arimoto A."/>
            <person name="Ishii H."/>
            <person name="Satoh N."/>
            <person name="Nishiyama T."/>
            <person name="Hasebe M."/>
            <person name="Maruyama T."/>
            <person name="Minagawa J."/>
            <person name="Obokata J."/>
            <person name="Shigenobu S."/>
        </authorList>
    </citation>
    <scope>NUCLEOTIDE SEQUENCE [LARGE SCALE GENOMIC DNA]</scope>
</reference>
<organism evidence="2 3">
    <name type="scientific">Elysia marginata</name>
    <dbReference type="NCBI Taxonomy" id="1093978"/>
    <lineage>
        <taxon>Eukaryota</taxon>
        <taxon>Metazoa</taxon>
        <taxon>Spiralia</taxon>
        <taxon>Lophotrochozoa</taxon>
        <taxon>Mollusca</taxon>
        <taxon>Gastropoda</taxon>
        <taxon>Heterobranchia</taxon>
        <taxon>Euthyneura</taxon>
        <taxon>Panpulmonata</taxon>
        <taxon>Sacoglossa</taxon>
        <taxon>Placobranchoidea</taxon>
        <taxon>Plakobranchidae</taxon>
        <taxon>Elysia</taxon>
    </lineage>
</organism>
<feature type="region of interest" description="Disordered" evidence="1">
    <location>
        <begin position="33"/>
        <end position="72"/>
    </location>
</feature>
<evidence type="ECO:0000313" key="3">
    <source>
        <dbReference type="Proteomes" id="UP000762676"/>
    </source>
</evidence>
<comment type="caution">
    <text evidence="2">The sequence shown here is derived from an EMBL/GenBank/DDBJ whole genome shotgun (WGS) entry which is preliminary data.</text>
</comment>
<protein>
    <submittedName>
        <fullName evidence="2">Uncharacterized protein</fullName>
    </submittedName>
</protein>
<name>A0AAV4H2X6_9GAST</name>
<feature type="compositionally biased region" description="Low complexity" evidence="1">
    <location>
        <begin position="312"/>
        <end position="333"/>
    </location>
</feature>
<feature type="compositionally biased region" description="Low complexity" evidence="1">
    <location>
        <begin position="172"/>
        <end position="186"/>
    </location>
</feature>
<feature type="region of interest" description="Disordered" evidence="1">
    <location>
        <begin position="172"/>
        <end position="221"/>
    </location>
</feature>
<dbReference type="Proteomes" id="UP000762676">
    <property type="component" value="Unassembled WGS sequence"/>
</dbReference>
<dbReference type="AlphaFoldDB" id="A0AAV4H2X6"/>
<evidence type="ECO:0000256" key="1">
    <source>
        <dbReference type="SAM" id="MobiDB-lite"/>
    </source>
</evidence>